<dbReference type="RefSeq" id="WP_169145513.1">
    <property type="nucleotide sequence ID" value="NZ_JABBGA010000006.1"/>
</dbReference>
<dbReference type="Gene3D" id="3.40.630.30">
    <property type="match status" value="1"/>
</dbReference>
<accession>A0A848G473</accession>
<keyword evidence="5" id="KW-1185">Reference proteome</keyword>
<dbReference type="GO" id="GO:0016747">
    <property type="term" value="F:acyltransferase activity, transferring groups other than amino-acyl groups"/>
    <property type="evidence" value="ECO:0007669"/>
    <property type="project" value="InterPro"/>
</dbReference>
<proteinExistence type="predicted"/>
<dbReference type="InterPro" id="IPR000182">
    <property type="entry name" value="GNAT_dom"/>
</dbReference>
<evidence type="ECO:0000259" key="3">
    <source>
        <dbReference type="PROSITE" id="PS51186"/>
    </source>
</evidence>
<evidence type="ECO:0000313" key="5">
    <source>
        <dbReference type="Proteomes" id="UP000580043"/>
    </source>
</evidence>
<evidence type="ECO:0000256" key="2">
    <source>
        <dbReference type="ARBA" id="ARBA00023315"/>
    </source>
</evidence>
<dbReference type="Pfam" id="PF00583">
    <property type="entry name" value="Acetyltransf_1"/>
    <property type="match status" value="1"/>
</dbReference>
<name>A0A848G473_9RHOO</name>
<comment type="caution">
    <text evidence="4">The sequence shown here is derived from an EMBL/GenBank/DDBJ whole genome shotgun (WGS) entry which is preliminary data.</text>
</comment>
<dbReference type="InterPro" id="IPR050832">
    <property type="entry name" value="Bact_Acetyltransf"/>
</dbReference>
<protein>
    <submittedName>
        <fullName evidence="4">GNAT family N-acetyltransferase</fullName>
    </submittedName>
</protein>
<gene>
    <name evidence="4" type="ORF">HHL15_09420</name>
</gene>
<dbReference type="InterPro" id="IPR016181">
    <property type="entry name" value="Acyl_CoA_acyltransferase"/>
</dbReference>
<keyword evidence="2" id="KW-0012">Acyltransferase</keyword>
<organism evidence="4 5">
    <name type="scientific">Zoogloea dura</name>
    <dbReference type="NCBI Taxonomy" id="2728840"/>
    <lineage>
        <taxon>Bacteria</taxon>
        <taxon>Pseudomonadati</taxon>
        <taxon>Pseudomonadota</taxon>
        <taxon>Betaproteobacteria</taxon>
        <taxon>Rhodocyclales</taxon>
        <taxon>Zoogloeaceae</taxon>
        <taxon>Zoogloea</taxon>
    </lineage>
</organism>
<evidence type="ECO:0000313" key="4">
    <source>
        <dbReference type="EMBL" id="NML25960.1"/>
    </source>
</evidence>
<dbReference type="EMBL" id="JABBGA010000006">
    <property type="protein sequence ID" value="NML25960.1"/>
    <property type="molecule type" value="Genomic_DNA"/>
</dbReference>
<keyword evidence="1 4" id="KW-0808">Transferase</keyword>
<dbReference type="AlphaFoldDB" id="A0A848G473"/>
<dbReference type="PROSITE" id="PS51186">
    <property type="entry name" value="GNAT"/>
    <property type="match status" value="1"/>
</dbReference>
<evidence type="ECO:0000256" key="1">
    <source>
        <dbReference type="ARBA" id="ARBA00022679"/>
    </source>
</evidence>
<dbReference type="CDD" id="cd04301">
    <property type="entry name" value="NAT_SF"/>
    <property type="match status" value="1"/>
</dbReference>
<sequence>MPDTPSPAAGHIDTPALELAWSEAPWDSVLFGAPVLQINTLAVRGAGAAEAARSFVEERDRLGTRLVSCRLPHDRLAESMLLEDLGFRFIEMLYQPSLDLAGPAGADTGLTVSRATAADLPDMLDTAGAAFGNERFHMDPRLPSALGDLRYQNWVKNTLAHPSQQLFAIRDGDAQVAFFITEDLPGGVCYWHLTAIAPRLQGQGYGRRTWEAMIEHARRNGAGQIRTSIVARNHRVLNLYARLGFRFPPPQMTFHWVAGA</sequence>
<reference evidence="4 5" key="1">
    <citation type="submission" date="2020-04" db="EMBL/GenBank/DDBJ databases">
        <title>Zoogloea sp. G-4-1-14 isolated from soil.</title>
        <authorList>
            <person name="Dahal R.H."/>
        </authorList>
    </citation>
    <scope>NUCLEOTIDE SEQUENCE [LARGE SCALE GENOMIC DNA]</scope>
    <source>
        <strain evidence="4 5">G-4-1-14</strain>
    </source>
</reference>
<feature type="domain" description="N-acetyltransferase" evidence="3">
    <location>
        <begin position="110"/>
        <end position="260"/>
    </location>
</feature>
<dbReference type="PANTHER" id="PTHR43877">
    <property type="entry name" value="AMINOALKYLPHOSPHONATE N-ACETYLTRANSFERASE-RELATED-RELATED"/>
    <property type="match status" value="1"/>
</dbReference>
<dbReference type="SUPFAM" id="SSF55729">
    <property type="entry name" value="Acyl-CoA N-acyltransferases (Nat)"/>
    <property type="match status" value="1"/>
</dbReference>
<dbReference type="Proteomes" id="UP000580043">
    <property type="component" value="Unassembled WGS sequence"/>
</dbReference>